<dbReference type="OrthoDB" id="674184at2759"/>
<dbReference type="Pfam" id="PF24750">
    <property type="entry name" value="b-prop_At3g26010-like"/>
    <property type="match status" value="1"/>
</dbReference>
<dbReference type="InterPro" id="IPR055290">
    <property type="entry name" value="At3g26010-like"/>
</dbReference>
<evidence type="ECO:0000313" key="3">
    <source>
        <dbReference type="Proteomes" id="UP000636709"/>
    </source>
</evidence>
<evidence type="ECO:0000259" key="1">
    <source>
        <dbReference type="Pfam" id="PF24750"/>
    </source>
</evidence>
<dbReference type="Proteomes" id="UP000636709">
    <property type="component" value="Unassembled WGS sequence"/>
</dbReference>
<dbReference type="PANTHER" id="PTHR35546:SF83">
    <property type="entry name" value="EXPRESSED PROTEIN"/>
    <property type="match status" value="1"/>
</dbReference>
<dbReference type="PANTHER" id="PTHR35546">
    <property type="entry name" value="F-BOX PROTEIN INTERACTION DOMAIN PROTEIN-RELATED"/>
    <property type="match status" value="1"/>
</dbReference>
<dbReference type="AlphaFoldDB" id="A0A835EBD6"/>
<comment type="caution">
    <text evidence="2">The sequence shown here is derived from an EMBL/GenBank/DDBJ whole genome shotgun (WGS) entry which is preliminary data.</text>
</comment>
<sequence length="261" mass="29430">MDDMAASPASKSSLSTMPHGGAMALKVFSSETGHWRAMEFRVQSLGNMDGAAYPTFLGQSGTAYWITGTYSSYDQQHSDRAIAYNSFYNTIRVIQVPTPRVTKHRRRNRCLGERRGGGLRYAHFDTTVLEVWDLEEEGGEWWKLVHRVGAMELAMANQETTSFLLTARSVCFEGLVNLIEQNDLFNLIGLHPAEDILYFDVGRSVAAYCMDRRAITLQSPRQCFSWDVFPYVHPPFPVIIPEIKNSKQLPPSSDQVEPLLS</sequence>
<dbReference type="InterPro" id="IPR056592">
    <property type="entry name" value="Beta-prop_At3g26010-like"/>
</dbReference>
<feature type="domain" description="F-box protein At3g26010-like beta-propeller" evidence="1">
    <location>
        <begin position="22"/>
        <end position="149"/>
    </location>
</feature>
<gene>
    <name evidence="2" type="ORF">HU200_050277</name>
</gene>
<proteinExistence type="predicted"/>
<dbReference type="EMBL" id="JACEFO010002248">
    <property type="protein sequence ID" value="KAF8670999.1"/>
    <property type="molecule type" value="Genomic_DNA"/>
</dbReference>
<organism evidence="2 3">
    <name type="scientific">Digitaria exilis</name>
    <dbReference type="NCBI Taxonomy" id="1010633"/>
    <lineage>
        <taxon>Eukaryota</taxon>
        <taxon>Viridiplantae</taxon>
        <taxon>Streptophyta</taxon>
        <taxon>Embryophyta</taxon>
        <taxon>Tracheophyta</taxon>
        <taxon>Spermatophyta</taxon>
        <taxon>Magnoliopsida</taxon>
        <taxon>Liliopsida</taxon>
        <taxon>Poales</taxon>
        <taxon>Poaceae</taxon>
        <taxon>PACMAD clade</taxon>
        <taxon>Panicoideae</taxon>
        <taxon>Panicodae</taxon>
        <taxon>Paniceae</taxon>
        <taxon>Anthephorinae</taxon>
        <taxon>Digitaria</taxon>
    </lineage>
</organism>
<reference evidence="2" key="1">
    <citation type="submission" date="2020-07" db="EMBL/GenBank/DDBJ databases">
        <title>Genome sequence and genetic diversity analysis of an under-domesticated orphan crop, white fonio (Digitaria exilis).</title>
        <authorList>
            <person name="Bennetzen J.L."/>
            <person name="Chen S."/>
            <person name="Ma X."/>
            <person name="Wang X."/>
            <person name="Yssel A.E.J."/>
            <person name="Chaluvadi S.R."/>
            <person name="Johnson M."/>
            <person name="Gangashetty P."/>
            <person name="Hamidou F."/>
            <person name="Sanogo M.D."/>
            <person name="Zwaenepoel A."/>
            <person name="Wallace J."/>
            <person name="Van De Peer Y."/>
            <person name="Van Deynze A."/>
        </authorList>
    </citation>
    <scope>NUCLEOTIDE SEQUENCE</scope>
    <source>
        <tissue evidence="2">Leaves</tissue>
    </source>
</reference>
<evidence type="ECO:0000313" key="2">
    <source>
        <dbReference type="EMBL" id="KAF8670999.1"/>
    </source>
</evidence>
<accession>A0A835EBD6</accession>
<keyword evidence="3" id="KW-1185">Reference proteome</keyword>
<protein>
    <recommendedName>
        <fullName evidence="1">F-box protein At3g26010-like beta-propeller domain-containing protein</fullName>
    </recommendedName>
</protein>
<name>A0A835EBD6_9POAL</name>